<dbReference type="GO" id="GO:0005730">
    <property type="term" value="C:nucleolus"/>
    <property type="evidence" value="ECO:0007669"/>
    <property type="project" value="TreeGrafter"/>
</dbReference>
<feature type="region of interest" description="Disordered" evidence="3">
    <location>
        <begin position="1"/>
        <end position="50"/>
    </location>
</feature>
<dbReference type="EMBL" id="CAFZ01000004">
    <property type="protein sequence ID" value="CCA66644.1"/>
    <property type="molecule type" value="Genomic_DNA"/>
</dbReference>
<evidence type="ECO:0000313" key="6">
    <source>
        <dbReference type="Proteomes" id="UP000007148"/>
    </source>
</evidence>
<dbReference type="AlphaFoldDB" id="G4T5V5"/>
<protein>
    <recommendedName>
        <fullName evidence="4">RRM domain-containing protein</fullName>
    </recommendedName>
</protein>
<feature type="compositionally biased region" description="Low complexity" evidence="3">
    <location>
        <begin position="354"/>
        <end position="363"/>
    </location>
</feature>
<dbReference type="Proteomes" id="UP000007148">
    <property type="component" value="Unassembled WGS sequence"/>
</dbReference>
<dbReference type="InterPro" id="IPR000504">
    <property type="entry name" value="RRM_dom"/>
</dbReference>
<feature type="compositionally biased region" description="Basic and acidic residues" evidence="3">
    <location>
        <begin position="144"/>
        <end position="154"/>
    </location>
</feature>
<organism evidence="5 6">
    <name type="scientific">Serendipita indica (strain DSM 11827)</name>
    <name type="common">Root endophyte fungus</name>
    <name type="synonym">Piriformospora indica</name>
    <dbReference type="NCBI Taxonomy" id="1109443"/>
    <lineage>
        <taxon>Eukaryota</taxon>
        <taxon>Fungi</taxon>
        <taxon>Dikarya</taxon>
        <taxon>Basidiomycota</taxon>
        <taxon>Agaricomycotina</taxon>
        <taxon>Agaricomycetes</taxon>
        <taxon>Sebacinales</taxon>
        <taxon>Serendipitaceae</taxon>
        <taxon>Serendipita</taxon>
    </lineage>
</organism>
<gene>
    <name evidence="5" type="ORF">PIIN_00327</name>
</gene>
<dbReference type="InParanoid" id="G4T5V5"/>
<keyword evidence="6" id="KW-1185">Reference proteome</keyword>
<dbReference type="InterPro" id="IPR012677">
    <property type="entry name" value="Nucleotide-bd_a/b_plait_sf"/>
</dbReference>
<dbReference type="InterPro" id="IPR035979">
    <property type="entry name" value="RBD_domain_sf"/>
</dbReference>
<dbReference type="Gene3D" id="3.30.70.330">
    <property type="match status" value="1"/>
</dbReference>
<feature type="compositionally biased region" description="Polar residues" evidence="3">
    <location>
        <begin position="529"/>
        <end position="540"/>
    </location>
</feature>
<dbReference type="PANTHER" id="PTHR23236:SF11">
    <property type="entry name" value="EUKARYOTIC TRANSLATION INITIATION FACTOR 4H"/>
    <property type="match status" value="1"/>
</dbReference>
<dbReference type="HOGENOM" id="CLU_030044_1_0_1"/>
<keyword evidence="1 2" id="KW-0694">RNA-binding</keyword>
<dbReference type="STRING" id="1109443.G4T5V5"/>
<dbReference type="GO" id="GO:0003723">
    <property type="term" value="F:RNA binding"/>
    <property type="evidence" value="ECO:0007669"/>
    <property type="project" value="UniProtKB-UniRule"/>
</dbReference>
<accession>G4T5V5</accession>
<dbReference type="OrthoDB" id="48651at2759"/>
<evidence type="ECO:0000259" key="4">
    <source>
        <dbReference type="PROSITE" id="PS50102"/>
    </source>
</evidence>
<proteinExistence type="predicted"/>
<evidence type="ECO:0000256" key="2">
    <source>
        <dbReference type="PROSITE-ProRule" id="PRU00176"/>
    </source>
</evidence>
<feature type="compositionally biased region" description="Basic and acidic residues" evidence="3">
    <location>
        <begin position="416"/>
        <end position="430"/>
    </location>
</feature>
<feature type="compositionally biased region" description="Basic and acidic residues" evidence="3">
    <location>
        <begin position="163"/>
        <end position="182"/>
    </location>
</feature>
<evidence type="ECO:0000256" key="3">
    <source>
        <dbReference type="SAM" id="MobiDB-lite"/>
    </source>
</evidence>
<feature type="compositionally biased region" description="Basic and acidic residues" evidence="3">
    <location>
        <begin position="29"/>
        <end position="43"/>
    </location>
</feature>
<name>G4T5V5_SERID</name>
<dbReference type="SUPFAM" id="SSF54928">
    <property type="entry name" value="RNA-binding domain, RBD"/>
    <property type="match status" value="1"/>
</dbReference>
<reference evidence="5 6" key="1">
    <citation type="journal article" date="2011" name="PLoS Pathog.">
        <title>Endophytic Life Strategies Decoded by Genome and Transcriptome Analyses of the Mutualistic Root Symbiont Piriformospora indica.</title>
        <authorList>
            <person name="Zuccaro A."/>
            <person name="Lahrmann U."/>
            <person name="Guldener U."/>
            <person name="Langen G."/>
            <person name="Pfiffi S."/>
            <person name="Biedenkopf D."/>
            <person name="Wong P."/>
            <person name="Samans B."/>
            <person name="Grimm C."/>
            <person name="Basiewicz M."/>
            <person name="Murat C."/>
            <person name="Martin F."/>
            <person name="Kogel K.H."/>
        </authorList>
    </citation>
    <scope>NUCLEOTIDE SEQUENCE [LARGE SCALE GENOMIC DNA]</scope>
    <source>
        <strain evidence="5 6">DSM 11827</strain>
    </source>
</reference>
<dbReference type="Pfam" id="PF00076">
    <property type="entry name" value="RRM_1"/>
    <property type="match status" value="1"/>
</dbReference>
<dbReference type="SMART" id="SM00360">
    <property type="entry name" value="RRM"/>
    <property type="match status" value="1"/>
</dbReference>
<feature type="compositionally biased region" description="Polar residues" evidence="3">
    <location>
        <begin position="1"/>
        <end position="10"/>
    </location>
</feature>
<dbReference type="PANTHER" id="PTHR23236">
    <property type="entry name" value="EUKARYOTIC TRANSLATION INITIATION FACTOR 4B/4H"/>
    <property type="match status" value="1"/>
</dbReference>
<dbReference type="eggNOG" id="KOG0118">
    <property type="taxonomic scope" value="Eukaryota"/>
</dbReference>
<feature type="compositionally biased region" description="Basic and acidic residues" evidence="3">
    <location>
        <begin position="250"/>
        <end position="264"/>
    </location>
</feature>
<evidence type="ECO:0000313" key="5">
    <source>
        <dbReference type="EMBL" id="CCA66644.1"/>
    </source>
</evidence>
<comment type="caution">
    <text evidence="5">The sequence shown here is derived from an EMBL/GenBank/DDBJ whole genome shotgun (WGS) entry which is preliminary data.</text>
</comment>
<feature type="domain" description="RRM" evidence="4">
    <location>
        <begin position="51"/>
        <end position="144"/>
    </location>
</feature>
<feature type="compositionally biased region" description="Low complexity" evidence="3">
    <location>
        <begin position="558"/>
        <end position="580"/>
    </location>
</feature>
<dbReference type="PROSITE" id="PS50102">
    <property type="entry name" value="RRM"/>
    <property type="match status" value="1"/>
</dbReference>
<feature type="region of interest" description="Disordered" evidence="3">
    <location>
        <begin position="136"/>
        <end position="589"/>
    </location>
</feature>
<sequence>MSYGLLNQRNAAAHRAGGEESRGTALSRAPDRAERSYPAREELPLPTQPPYTAFVGNLTFDMTERQLGDHFSPSEASRRPVNLEPVLIELGLQIKSVKIIKDREDKPKGFGYVEFETLDGLKSALEKSQSNLAGRMIRVSVADPPKEREGRPFGDRGSSGAFDDDRQWRREGPLPPAEDRRGGFGGSRGFDRSGGNRFGDSGEGDKDRGERMGFGSKFQSREPAPPSIAEETSDWRSTMKAPAPPPQQDRGSRMGDHFGADGARRRGSGAGGPRGYDSPKLGPADLEEKWTIGSRFKPSQPSPEREGGAPSFTRKFSNATRPEPQPDASDEVQDWRSAPRKIVSGPPPSGPPGRGSMDRGPSSAAPPARRKLELLPRTGGDTMSPLASPKSGEATPASATATKPNPFGGARPVDAAAREREITEKMERAKLTSTPLQSNATLGSRPTSRQGSRAGSRQGSPTRSPRSSGLGLGGMNNPSTPNAPKILPRSSGNAPMGRPGGHGRAPSVTMSPKRGPSSAGEWRRDSTGPGLSSSQTNSEAPPTPTGPLVERKQSIVRPSFSFANAAGGGASKSSAGPASKPTTEQAPEA</sequence>
<feature type="compositionally biased region" description="Polar residues" evidence="3">
    <location>
        <begin position="431"/>
        <end position="466"/>
    </location>
</feature>
<evidence type="ECO:0000256" key="1">
    <source>
        <dbReference type="ARBA" id="ARBA00022884"/>
    </source>
</evidence>